<protein>
    <submittedName>
        <fullName evidence="1">Uncharacterized protein</fullName>
    </submittedName>
</protein>
<dbReference type="EMBL" id="LS483476">
    <property type="protein sequence ID" value="SQI52658.1"/>
    <property type="molecule type" value="Genomic_DNA"/>
</dbReference>
<evidence type="ECO:0000313" key="1">
    <source>
        <dbReference type="EMBL" id="SQI52658.1"/>
    </source>
</evidence>
<proteinExistence type="predicted"/>
<sequence length="98" mass="11523">MENLKLTIFQDEKFTGYSLEMEMKKMLGKINYRLVSMSFEKVQQRYVFKKLNLIDIDLTIEDTGTETRDLSDLDHFESVADIIIEGLENLSLEFYGIE</sequence>
<reference evidence="1 2" key="1">
    <citation type="submission" date="2018-06" db="EMBL/GenBank/DDBJ databases">
        <authorList>
            <consortium name="Pathogen Informatics"/>
            <person name="Doyle S."/>
        </authorList>
    </citation>
    <scope>NUCLEOTIDE SEQUENCE [LARGE SCALE GENOMIC DNA]</scope>
    <source>
        <strain evidence="1 2">NCTC4824</strain>
    </source>
</reference>
<evidence type="ECO:0000313" key="2">
    <source>
        <dbReference type="Proteomes" id="UP000249134"/>
    </source>
</evidence>
<dbReference type="AlphaFoldDB" id="A0A2X4VXP9"/>
<gene>
    <name evidence="1" type="ORF">NCTC4824_00534</name>
</gene>
<keyword evidence="2" id="KW-1185">Reference proteome</keyword>
<name>A0A2X4VXP9_LEDLE</name>
<accession>A0A2X4VXP9</accession>
<organism evidence="1 2">
    <name type="scientific">Lederbergia lenta</name>
    <name type="common">Bacillus lentus</name>
    <dbReference type="NCBI Taxonomy" id="1467"/>
    <lineage>
        <taxon>Bacteria</taxon>
        <taxon>Bacillati</taxon>
        <taxon>Bacillota</taxon>
        <taxon>Bacilli</taxon>
        <taxon>Bacillales</taxon>
        <taxon>Bacillaceae</taxon>
        <taxon>Lederbergia</taxon>
    </lineage>
</organism>
<dbReference type="Proteomes" id="UP000249134">
    <property type="component" value="Chromosome 1"/>
</dbReference>
<dbReference type="RefSeq" id="WP_066142806.1">
    <property type="nucleotide sequence ID" value="NZ_CBCSGM010000002.1"/>
</dbReference>
<dbReference type="KEGG" id="blen:NCTC4824_00534"/>